<keyword evidence="6" id="KW-1185">Reference proteome</keyword>
<organism evidence="5 6">
    <name type="scientific">Marinactinospora thermotolerans DSM 45154</name>
    <dbReference type="NCBI Taxonomy" id="1122192"/>
    <lineage>
        <taxon>Bacteria</taxon>
        <taxon>Bacillati</taxon>
        <taxon>Actinomycetota</taxon>
        <taxon>Actinomycetes</taxon>
        <taxon>Streptosporangiales</taxon>
        <taxon>Nocardiopsidaceae</taxon>
        <taxon>Marinactinospora</taxon>
    </lineage>
</organism>
<evidence type="ECO:0000256" key="1">
    <source>
        <dbReference type="ARBA" id="ARBA00022741"/>
    </source>
</evidence>
<dbReference type="Pfam" id="PF23562">
    <property type="entry name" value="AMP-binding_C_3"/>
    <property type="match status" value="1"/>
</dbReference>
<dbReference type="Gene3D" id="3.40.50.12780">
    <property type="entry name" value="N-terminal domain of ligase-like"/>
    <property type="match status" value="1"/>
</dbReference>
<dbReference type="InterPro" id="IPR042099">
    <property type="entry name" value="ANL_N_sf"/>
</dbReference>
<dbReference type="Pfam" id="PF00501">
    <property type="entry name" value="AMP-binding"/>
    <property type="match status" value="1"/>
</dbReference>
<name>A0A1T4P8C4_9ACTN</name>
<feature type="region of interest" description="Disordered" evidence="3">
    <location>
        <begin position="282"/>
        <end position="302"/>
    </location>
</feature>
<evidence type="ECO:0000256" key="3">
    <source>
        <dbReference type="SAM" id="MobiDB-lite"/>
    </source>
</evidence>
<dbReference type="PANTHER" id="PTHR43272">
    <property type="entry name" value="LONG-CHAIN-FATTY-ACID--COA LIGASE"/>
    <property type="match status" value="1"/>
</dbReference>
<gene>
    <name evidence="5" type="ORF">SAMN02745673_01678</name>
</gene>
<dbReference type="SUPFAM" id="SSF56801">
    <property type="entry name" value="Acetyl-CoA synthetase-like"/>
    <property type="match status" value="1"/>
</dbReference>
<dbReference type="PANTHER" id="PTHR43272:SF33">
    <property type="entry name" value="AMP-BINDING DOMAIN-CONTAINING PROTEIN-RELATED"/>
    <property type="match status" value="1"/>
</dbReference>
<keyword evidence="2" id="KW-0067">ATP-binding</keyword>
<dbReference type="GO" id="GO:0004467">
    <property type="term" value="F:long-chain fatty acid-CoA ligase activity"/>
    <property type="evidence" value="ECO:0007669"/>
    <property type="project" value="TreeGrafter"/>
</dbReference>
<dbReference type="GO" id="GO:0005524">
    <property type="term" value="F:ATP binding"/>
    <property type="evidence" value="ECO:0007669"/>
    <property type="project" value="UniProtKB-KW"/>
</dbReference>
<evidence type="ECO:0000313" key="6">
    <source>
        <dbReference type="Proteomes" id="UP000190637"/>
    </source>
</evidence>
<evidence type="ECO:0000313" key="5">
    <source>
        <dbReference type="EMBL" id="SJZ87835.1"/>
    </source>
</evidence>
<keyword evidence="1" id="KW-0547">Nucleotide-binding</keyword>
<dbReference type="STRING" id="1122192.SAMN02745673_01678"/>
<sequence length="585" mass="62222">MGQARAERNDPSVTPSGLADLVYRNAHEAPRAPAFTHRVHEQWVDVTTTGFLRDVTAVAKGLIAAGVGSGDRVVVVGVGGYAWPLLAFALWAVRAVVVPVHPACPATRLAHLVRDCRPAAVVLPDGRHAGEVAALQRELHDLGRIWRLDREGIEAITRPGAYIDPSAVRFRREETRRADPAAIVYPASTRPRVRGVVVTHGNLLAAAQGVVEVVGPLRGGDGQAGALVHLPPAAPLWLVAITGCVLARARAVLAGPGRSVERDARETSPEVVLTHPRVLERIGGGEPVGPGRETPAAGERRRGAWRLVARSRQERPHTRLREALGGRATVVVCAGERPPEPVARRYAEAGIAVVHGFGLATTSGPFLLDTAVDGAGTGGRALPGAQVRVSAEGEVLVRGPLVSPGWWGESGDDGREEGWLATGVRGEVDGEGRLSVRGALSPTRGGPQAEDGVALRLEAALLEHPLIGQAMVMDRGFAHTGALLTLDRDQLEYWRLVNGRSLSATPAELAADPLLREEIDQAVRAANAEVDPRSAIRSFHVLPEPFSLHSGLVLASGRLRRDAVLRAFAEEIAAMYQVETVREEQ</sequence>
<dbReference type="RefSeq" id="WP_078761062.1">
    <property type="nucleotide sequence ID" value="NZ_FUWS01000004.1"/>
</dbReference>
<dbReference type="InterPro" id="IPR000873">
    <property type="entry name" value="AMP-dep_synth/lig_dom"/>
</dbReference>
<dbReference type="GO" id="GO:0016020">
    <property type="term" value="C:membrane"/>
    <property type="evidence" value="ECO:0007669"/>
    <property type="project" value="TreeGrafter"/>
</dbReference>
<protein>
    <submittedName>
        <fullName evidence="5">Long-chain acyl-CoA synthetase</fullName>
    </submittedName>
</protein>
<evidence type="ECO:0000259" key="4">
    <source>
        <dbReference type="Pfam" id="PF00501"/>
    </source>
</evidence>
<evidence type="ECO:0000256" key="2">
    <source>
        <dbReference type="ARBA" id="ARBA00022840"/>
    </source>
</evidence>
<feature type="domain" description="AMP-dependent synthetase/ligase" evidence="4">
    <location>
        <begin position="24"/>
        <end position="407"/>
    </location>
</feature>
<dbReference type="OrthoDB" id="9803968at2"/>
<reference evidence="5 6" key="1">
    <citation type="submission" date="2017-02" db="EMBL/GenBank/DDBJ databases">
        <authorList>
            <person name="Peterson S.W."/>
        </authorList>
    </citation>
    <scope>NUCLEOTIDE SEQUENCE [LARGE SCALE GENOMIC DNA]</scope>
    <source>
        <strain evidence="5 6">DSM 45154</strain>
    </source>
</reference>
<dbReference type="Proteomes" id="UP000190637">
    <property type="component" value="Unassembled WGS sequence"/>
</dbReference>
<dbReference type="EMBL" id="FUWS01000004">
    <property type="protein sequence ID" value="SJZ87835.1"/>
    <property type="molecule type" value="Genomic_DNA"/>
</dbReference>
<dbReference type="AlphaFoldDB" id="A0A1T4P8C4"/>
<accession>A0A1T4P8C4</accession>
<proteinExistence type="predicted"/>